<evidence type="ECO:0000313" key="2">
    <source>
        <dbReference type="EMBL" id="MBB4944249.1"/>
    </source>
</evidence>
<dbReference type="AlphaFoldDB" id="A0A7W7WFC4"/>
<dbReference type="EMBL" id="JACHJU010000008">
    <property type="protein sequence ID" value="MBB4944249.1"/>
    <property type="molecule type" value="Genomic_DNA"/>
</dbReference>
<organism evidence="2 3">
    <name type="scientific">Streptosporangium album</name>
    <dbReference type="NCBI Taxonomy" id="47479"/>
    <lineage>
        <taxon>Bacteria</taxon>
        <taxon>Bacillati</taxon>
        <taxon>Actinomycetota</taxon>
        <taxon>Actinomycetes</taxon>
        <taxon>Streptosporangiales</taxon>
        <taxon>Streptosporangiaceae</taxon>
        <taxon>Streptosporangium</taxon>
    </lineage>
</organism>
<proteinExistence type="predicted"/>
<comment type="caution">
    <text evidence="2">The sequence shown here is derived from an EMBL/GenBank/DDBJ whole genome shotgun (WGS) entry which is preliminary data.</text>
</comment>
<sequence length="109" mass="11832">MISMRRPYARCPSGTKLPSFHLPSSHLCRIGGEGGLRFEKISEVRGSYRVRVTDTGPSRVGSASLMAGHFNTDCGGPWNTRASRAPGSGSPSCGVRSKKVRRLRDKELV</sequence>
<evidence type="ECO:0000256" key="1">
    <source>
        <dbReference type="SAM" id="MobiDB-lite"/>
    </source>
</evidence>
<protein>
    <submittedName>
        <fullName evidence="2">Uncharacterized protein</fullName>
    </submittedName>
</protein>
<keyword evidence="3" id="KW-1185">Reference proteome</keyword>
<accession>A0A7W7WFC4</accession>
<reference evidence="2 3" key="1">
    <citation type="submission" date="2020-08" db="EMBL/GenBank/DDBJ databases">
        <title>Sequencing the genomes of 1000 actinobacteria strains.</title>
        <authorList>
            <person name="Klenk H.-P."/>
        </authorList>
    </citation>
    <scope>NUCLEOTIDE SEQUENCE [LARGE SCALE GENOMIC DNA]</scope>
    <source>
        <strain evidence="2 3">DSM 43023</strain>
    </source>
</reference>
<evidence type="ECO:0000313" key="3">
    <source>
        <dbReference type="Proteomes" id="UP000534286"/>
    </source>
</evidence>
<feature type="region of interest" description="Disordered" evidence="1">
    <location>
        <begin position="78"/>
        <end position="109"/>
    </location>
</feature>
<name>A0A7W7WFC4_9ACTN</name>
<dbReference type="Proteomes" id="UP000534286">
    <property type="component" value="Unassembled WGS sequence"/>
</dbReference>
<gene>
    <name evidence="2" type="ORF">FHR32_008655</name>
</gene>